<gene>
    <name evidence="1" type="ORF">QF025_004713</name>
</gene>
<comment type="caution">
    <text evidence="1">The sequence shown here is derived from an EMBL/GenBank/DDBJ whole genome shotgun (WGS) entry which is preliminary data.</text>
</comment>
<dbReference type="RefSeq" id="WP_029966198.1">
    <property type="nucleotide sequence ID" value="NZ_JAVIZN010000002.1"/>
</dbReference>
<sequence>MVGPNGCIQAEGAFVHRGLALPAFSIVPGIALRRDLAFAPGRRLIIARRMNIAIASLAIVGRAAGHRRAALIAE</sequence>
<protein>
    <submittedName>
        <fullName evidence="1">Uncharacterized protein</fullName>
    </submittedName>
</protein>
<proteinExistence type="predicted"/>
<name>A0ABD5CLP4_9BURK</name>
<evidence type="ECO:0000313" key="2">
    <source>
        <dbReference type="Proteomes" id="UP001245184"/>
    </source>
</evidence>
<organism evidence="1 2">
    <name type="scientific">Paraburkholderia graminis</name>
    <dbReference type="NCBI Taxonomy" id="60548"/>
    <lineage>
        <taxon>Bacteria</taxon>
        <taxon>Pseudomonadati</taxon>
        <taxon>Pseudomonadota</taxon>
        <taxon>Betaproteobacteria</taxon>
        <taxon>Burkholderiales</taxon>
        <taxon>Burkholderiaceae</taxon>
        <taxon>Paraburkholderia</taxon>
    </lineage>
</organism>
<accession>A0ABD5CLP4</accession>
<evidence type="ECO:0000313" key="1">
    <source>
        <dbReference type="EMBL" id="MDR6205993.1"/>
    </source>
</evidence>
<reference evidence="1 2" key="1">
    <citation type="submission" date="2023-08" db="EMBL/GenBank/DDBJ databases">
        <title>Genome sequencing of plant associated microbes to promote plant fitness in Sorghum bicolor and Oryza sativa.</title>
        <authorList>
            <person name="Coleman-Derr D."/>
        </authorList>
    </citation>
    <scope>NUCLEOTIDE SEQUENCE [LARGE SCALE GENOMIC DNA]</scope>
    <source>
        <strain evidence="1 2">SLBN-33</strain>
    </source>
</reference>
<dbReference type="AlphaFoldDB" id="A0ABD5CLP4"/>
<dbReference type="EMBL" id="JAVIZN010000002">
    <property type="protein sequence ID" value="MDR6205993.1"/>
    <property type="molecule type" value="Genomic_DNA"/>
</dbReference>
<dbReference type="Proteomes" id="UP001245184">
    <property type="component" value="Unassembled WGS sequence"/>
</dbReference>